<dbReference type="EnsemblBacteria" id="ABC22699">
    <property type="protein sequence ID" value="ABC22699"/>
    <property type="gene ID" value="Rru_A1899"/>
</dbReference>
<feature type="transmembrane region" description="Helical" evidence="1">
    <location>
        <begin position="87"/>
        <end position="109"/>
    </location>
</feature>
<keyword evidence="1" id="KW-1133">Transmembrane helix</keyword>
<feature type="transmembrane region" description="Helical" evidence="1">
    <location>
        <begin position="257"/>
        <end position="278"/>
    </location>
</feature>
<dbReference type="EMBL" id="CP000230">
    <property type="protein sequence ID" value="ABC22699.1"/>
    <property type="molecule type" value="Genomic_DNA"/>
</dbReference>
<organism evidence="2 3">
    <name type="scientific">Rhodospirillum rubrum (strain ATCC 11170 / ATH 1.1.1 / DSM 467 / LMG 4362 / NCIMB 8255 / S1)</name>
    <dbReference type="NCBI Taxonomy" id="269796"/>
    <lineage>
        <taxon>Bacteria</taxon>
        <taxon>Pseudomonadati</taxon>
        <taxon>Pseudomonadota</taxon>
        <taxon>Alphaproteobacteria</taxon>
        <taxon>Rhodospirillales</taxon>
        <taxon>Rhodospirillaceae</taxon>
        <taxon>Rhodospirillum</taxon>
    </lineage>
</organism>
<evidence type="ECO:0000256" key="1">
    <source>
        <dbReference type="SAM" id="Phobius"/>
    </source>
</evidence>
<dbReference type="STRING" id="269796.Rru_A1899"/>
<dbReference type="AlphaFoldDB" id="Q2RT46"/>
<sequence>MSVFVFLRTSGREGLGVFWTLAKVMIPVMIGVKAVVELGLLPILARAFEPVMALVGLPAATGLVWVTALLVNMYGGAAVLLALMPDLHLSGAQVTILGVMILIAHAIPLEQRIAQRAGTGFLFSTLLRLGGALCLGAILNGVYRAGDWLQGPAPVSMVSSGSSATERGNWAGWITDSLHTLGVIMIIVVSLVVLLRLMDKLGITARLTALLAPVLGTVGIGGRAMPLTMVGVLLGLSYGGALIIREAKAGTIPRRDLFLSICLLSLTHSLIEDTLFIMALGADLTGILLARVVFTLIVIWALDKVLRVVPERTAERLLFAKA</sequence>
<dbReference type="KEGG" id="rru:Rru_A1899"/>
<feature type="transmembrane region" description="Helical" evidence="1">
    <location>
        <begin position="227"/>
        <end position="245"/>
    </location>
</feature>
<keyword evidence="3" id="KW-1185">Reference proteome</keyword>
<dbReference type="PhylomeDB" id="Q2RT46"/>
<name>Q2RT46_RHORT</name>
<gene>
    <name evidence="2" type="ordered locus">Rru_A1899</name>
</gene>
<accession>Q2RT46</accession>
<dbReference type="HOGENOM" id="CLU_062018_0_0_5"/>
<feature type="transmembrane region" description="Helical" evidence="1">
    <location>
        <begin position="121"/>
        <end position="143"/>
    </location>
</feature>
<dbReference type="Proteomes" id="UP000001929">
    <property type="component" value="Chromosome"/>
</dbReference>
<dbReference type="RefSeq" id="WP_011389652.1">
    <property type="nucleotide sequence ID" value="NC_007643.1"/>
</dbReference>
<evidence type="ECO:0000313" key="3">
    <source>
        <dbReference type="Proteomes" id="UP000001929"/>
    </source>
</evidence>
<feature type="transmembrane region" description="Helical" evidence="1">
    <location>
        <begin position="178"/>
        <end position="197"/>
    </location>
</feature>
<protein>
    <submittedName>
        <fullName evidence="2">Nucleoside recognition</fullName>
    </submittedName>
</protein>
<feature type="transmembrane region" description="Helical" evidence="1">
    <location>
        <begin position="284"/>
        <end position="302"/>
    </location>
</feature>
<keyword evidence="1" id="KW-0812">Transmembrane</keyword>
<proteinExistence type="predicted"/>
<feature type="transmembrane region" description="Helical" evidence="1">
    <location>
        <begin position="204"/>
        <end position="221"/>
    </location>
</feature>
<reference evidence="2 3" key="1">
    <citation type="journal article" date="2011" name="Stand. Genomic Sci.">
        <title>Complete genome sequence of Rhodospirillum rubrum type strain (S1).</title>
        <authorList>
            <person name="Munk A.C."/>
            <person name="Copeland A."/>
            <person name="Lucas S."/>
            <person name="Lapidus A."/>
            <person name="Del Rio T.G."/>
            <person name="Barry K."/>
            <person name="Detter J.C."/>
            <person name="Hammon N."/>
            <person name="Israni S."/>
            <person name="Pitluck S."/>
            <person name="Brettin T."/>
            <person name="Bruce D."/>
            <person name="Han C."/>
            <person name="Tapia R."/>
            <person name="Gilna P."/>
            <person name="Schmutz J."/>
            <person name="Larimer F."/>
            <person name="Land M."/>
            <person name="Kyrpides N.C."/>
            <person name="Mavromatis K."/>
            <person name="Richardson P."/>
            <person name="Rohde M."/>
            <person name="Goker M."/>
            <person name="Klenk H.P."/>
            <person name="Zhang Y."/>
            <person name="Roberts G.P."/>
            <person name="Reslewic S."/>
            <person name="Schwartz D.C."/>
        </authorList>
    </citation>
    <scope>NUCLEOTIDE SEQUENCE [LARGE SCALE GENOMIC DNA]</scope>
    <source>
        <strain evidence="3">ATCC 11170 / ATH 1.1.1 / DSM 467 / LMG 4362 / NCIMB 8255 / S1</strain>
    </source>
</reference>
<feature type="transmembrane region" description="Helical" evidence="1">
    <location>
        <begin position="20"/>
        <end position="44"/>
    </location>
</feature>
<dbReference type="PATRIC" id="fig|269796.9.peg.1980"/>
<dbReference type="eggNOG" id="COG3366">
    <property type="taxonomic scope" value="Bacteria"/>
</dbReference>
<keyword evidence="1" id="KW-0472">Membrane</keyword>
<evidence type="ECO:0000313" key="2">
    <source>
        <dbReference type="EMBL" id="ABC22699.1"/>
    </source>
</evidence>
<feature type="transmembrane region" description="Helical" evidence="1">
    <location>
        <begin position="51"/>
        <end position="75"/>
    </location>
</feature>